<feature type="region of interest" description="Disordered" evidence="1">
    <location>
        <begin position="176"/>
        <end position="249"/>
    </location>
</feature>
<comment type="caution">
    <text evidence="2">The sequence shown here is derived from an EMBL/GenBank/DDBJ whole genome shotgun (WGS) entry which is preliminary data.</text>
</comment>
<organism evidence="2 3">
    <name type="scientific">Zancudomyces culisetae</name>
    <name type="common">Gut fungus</name>
    <name type="synonym">Smittium culisetae</name>
    <dbReference type="NCBI Taxonomy" id="1213189"/>
    <lineage>
        <taxon>Eukaryota</taxon>
        <taxon>Fungi</taxon>
        <taxon>Fungi incertae sedis</taxon>
        <taxon>Zoopagomycota</taxon>
        <taxon>Kickxellomycotina</taxon>
        <taxon>Harpellomycetes</taxon>
        <taxon>Harpellales</taxon>
        <taxon>Legeriomycetaceae</taxon>
        <taxon>Zancudomyces</taxon>
    </lineage>
</organism>
<name>A0A1R1PI03_ZANCU</name>
<feature type="region of interest" description="Disordered" evidence="1">
    <location>
        <begin position="1"/>
        <end position="34"/>
    </location>
</feature>
<proteinExistence type="predicted"/>
<dbReference type="AlphaFoldDB" id="A0A1R1PI03"/>
<evidence type="ECO:0000256" key="1">
    <source>
        <dbReference type="SAM" id="MobiDB-lite"/>
    </source>
</evidence>
<sequence length="471" mass="49999">MIPTTQESSTAMSGGGGGGSGSGSGSGGGSVVGSAGTTIRRDAARGMGGDFVFMNSIYFDEYKIIEKADPFLDYYHSPMFMFEQGTTFSPSFLYNKRTTTTANNNNNNNNSSSNIGNDGFSGGKNESNANNNPYGHSGLSSQFGNYSMDKGLNYTFGILGQLANALKKLNQYYLGQSHDTNENPHSQSQSHSHSHPAPQHHYSEDLTDTHQIKNRNKKNDGDGDGGGEGEGEGKGKGKGKGKGETANKGVQGWKPLLYKTYINSSTPVIHYCDVLTEYYSFCGACRNSAGSGPQEQPKLLAPNTTSKATMNTATTTATTTANSTNISTSVATMPLINTCVYDLQLDHLILNQDLSIYIDTVNTPIFSKSFLASTSPSVAPVTPTGSESTYFSFMNINMNIMGGSSATNTTATTATSATSSPMPPTPVNSSNTRGTRGDRTGKQLLSINTYLYTSPTECLLDCAIGEQSSVW</sequence>
<feature type="compositionally biased region" description="Low complexity" evidence="1">
    <location>
        <begin position="184"/>
        <end position="200"/>
    </location>
</feature>
<feature type="compositionally biased region" description="Basic and acidic residues" evidence="1">
    <location>
        <begin position="231"/>
        <end position="245"/>
    </location>
</feature>
<gene>
    <name evidence="2" type="ORF">AX774_g5976</name>
</gene>
<feature type="compositionally biased region" description="Polar residues" evidence="1">
    <location>
        <begin position="1"/>
        <end position="12"/>
    </location>
</feature>
<feature type="region of interest" description="Disordered" evidence="1">
    <location>
        <begin position="407"/>
        <end position="439"/>
    </location>
</feature>
<feature type="compositionally biased region" description="Gly residues" evidence="1">
    <location>
        <begin position="13"/>
        <end position="31"/>
    </location>
</feature>
<feature type="compositionally biased region" description="Low complexity" evidence="1">
    <location>
        <begin position="407"/>
        <end position="420"/>
    </location>
</feature>
<feature type="compositionally biased region" description="Polar residues" evidence="1">
    <location>
        <begin position="124"/>
        <end position="136"/>
    </location>
</feature>
<accession>A0A1R1PI03</accession>
<feature type="compositionally biased region" description="Low complexity" evidence="1">
    <location>
        <begin position="103"/>
        <end position="114"/>
    </location>
</feature>
<dbReference type="Proteomes" id="UP000188320">
    <property type="component" value="Unassembled WGS sequence"/>
</dbReference>
<feature type="compositionally biased region" description="Basic and acidic residues" evidence="1">
    <location>
        <begin position="201"/>
        <end position="221"/>
    </location>
</feature>
<keyword evidence="3" id="KW-1185">Reference proteome</keyword>
<protein>
    <submittedName>
        <fullName evidence="2">Uncharacterized protein</fullName>
    </submittedName>
</protein>
<feature type="region of interest" description="Disordered" evidence="1">
    <location>
        <begin position="99"/>
        <end position="136"/>
    </location>
</feature>
<evidence type="ECO:0000313" key="2">
    <source>
        <dbReference type="EMBL" id="OMH80578.1"/>
    </source>
</evidence>
<dbReference type="EMBL" id="LSSK01001142">
    <property type="protein sequence ID" value="OMH80578.1"/>
    <property type="molecule type" value="Genomic_DNA"/>
</dbReference>
<evidence type="ECO:0000313" key="3">
    <source>
        <dbReference type="Proteomes" id="UP000188320"/>
    </source>
</evidence>
<reference evidence="3" key="1">
    <citation type="submission" date="2017-01" db="EMBL/GenBank/DDBJ databases">
        <authorList>
            <person name="Wang Y."/>
            <person name="White M."/>
            <person name="Kvist S."/>
            <person name="Moncalvo J.-M."/>
        </authorList>
    </citation>
    <scope>NUCLEOTIDE SEQUENCE [LARGE SCALE GENOMIC DNA]</scope>
    <source>
        <strain evidence="3">COL-18-3</strain>
    </source>
</reference>